<feature type="region of interest" description="Disordered" evidence="1">
    <location>
        <begin position="506"/>
        <end position="525"/>
    </location>
</feature>
<feature type="compositionally biased region" description="Basic residues" evidence="1">
    <location>
        <begin position="676"/>
        <end position="686"/>
    </location>
</feature>
<organism evidence="2 3">
    <name type="scientific">Mytilus edulis</name>
    <name type="common">Blue mussel</name>
    <dbReference type="NCBI Taxonomy" id="6550"/>
    <lineage>
        <taxon>Eukaryota</taxon>
        <taxon>Metazoa</taxon>
        <taxon>Spiralia</taxon>
        <taxon>Lophotrochozoa</taxon>
        <taxon>Mollusca</taxon>
        <taxon>Bivalvia</taxon>
        <taxon>Autobranchia</taxon>
        <taxon>Pteriomorphia</taxon>
        <taxon>Mytilida</taxon>
        <taxon>Mytiloidea</taxon>
        <taxon>Mytilidae</taxon>
        <taxon>Mytilinae</taxon>
        <taxon>Mytilus</taxon>
    </lineage>
</organism>
<keyword evidence="3" id="KW-1185">Reference proteome</keyword>
<feature type="compositionally biased region" description="Polar residues" evidence="1">
    <location>
        <begin position="199"/>
        <end position="210"/>
    </location>
</feature>
<name>A0A8S3SBE1_MYTED</name>
<reference evidence="2" key="1">
    <citation type="submission" date="2021-03" db="EMBL/GenBank/DDBJ databases">
        <authorList>
            <person name="Bekaert M."/>
        </authorList>
    </citation>
    <scope>NUCLEOTIDE SEQUENCE</scope>
</reference>
<feature type="region of interest" description="Disordered" evidence="1">
    <location>
        <begin position="284"/>
        <end position="343"/>
    </location>
</feature>
<proteinExistence type="predicted"/>
<gene>
    <name evidence="2" type="ORF">MEDL_28116</name>
</gene>
<accession>A0A8S3SBE1</accession>
<dbReference type="EMBL" id="CAJPWZ010001405">
    <property type="protein sequence ID" value="CAG2214289.1"/>
    <property type="molecule type" value="Genomic_DNA"/>
</dbReference>
<dbReference type="AlphaFoldDB" id="A0A8S3SBE1"/>
<feature type="region of interest" description="Disordered" evidence="1">
    <location>
        <begin position="668"/>
        <end position="705"/>
    </location>
</feature>
<sequence length="856" mass="99821">MACPNEVHDVLFSKARVVLNNNVKRLWFKINPFLERKDTLKGFSQPEQLSKFVKLLQSSVGCEQYFSDELTTFQDVTVENYTTQILKCIMMKPLVVYSSFQEFWDFLYSDKWSHGCSIRILEGQLLDYLITALYVLEKTNIIGHHNTFAFARNQRERRGCYKLSNEEQGCTLIEETLLLEFTYYGRKTEKKSKDKPSSQHETTTDSTFHTITEEDEEESDDFATMQILSRSRKRKQSIFHYNFDPYSSHSFKRNSMFVSSENKEEMNDISRRLEYMVKTGCVKNDPDDIKNTIRNWNDQESRNNGDSRSEKTTTGNASDKPNVEIIPQIPRDDPKSNQSSPDNEYKIKARVRNLAKFGCTENDVFGDGLDVQVVDDVKTLETFDTGQEFYLGENITKALTEDLNVEDKLRSKLKDKQKMREEKKAIEVDWQKHHQGLPKYKEIDFSLYANTKRVLRIPPRVPTFEEFLHILEEEEKYDPRFRRAKQMSKKVAKRYNIQREALRSKRSYKTLAEETNPEDDNKLPPIGIKQGQLKYRQNTIGFAEEVGGVTDSKACERWVIDQQQGLRKRSPSRRFTPFSDEDERERSVSFEYESTLYDFDLLRRGSSVESDIPLVFLTSASGTLTELLHEEEAETVENITPQKNETKMTISTLSSPLIVKNKLMTKKKSIKETKSKKPSPLKKTLPKKLEVPSPETETDEEPEKELFDTKKLDLKYSFEKLRGKQIKKKEPSFIEVLKKYYKIQKVVNKFTSQKKGGRRRGIFARLMKLPMEEHKEDLPPIGTLKKFDFLNHKAPPLNQGENVSFATVSMLDFTAKVLKALDDFVVRKEQVVSDYYSKTSMTITFTRKSVFKMKQD</sequence>
<dbReference type="Proteomes" id="UP000683360">
    <property type="component" value="Unassembled WGS sequence"/>
</dbReference>
<feature type="region of interest" description="Disordered" evidence="1">
    <location>
        <begin position="190"/>
        <end position="222"/>
    </location>
</feature>
<evidence type="ECO:0000313" key="2">
    <source>
        <dbReference type="EMBL" id="CAG2214289.1"/>
    </source>
</evidence>
<evidence type="ECO:0000313" key="3">
    <source>
        <dbReference type="Proteomes" id="UP000683360"/>
    </source>
</evidence>
<protein>
    <submittedName>
        <fullName evidence="2">Uncharacterized protein</fullName>
    </submittedName>
</protein>
<comment type="caution">
    <text evidence="2">The sequence shown here is derived from an EMBL/GenBank/DDBJ whole genome shotgun (WGS) entry which is preliminary data.</text>
</comment>
<feature type="compositionally biased region" description="Basic and acidic residues" evidence="1">
    <location>
        <begin position="284"/>
        <end position="311"/>
    </location>
</feature>
<dbReference type="OrthoDB" id="6158674at2759"/>
<evidence type="ECO:0000256" key="1">
    <source>
        <dbReference type="SAM" id="MobiDB-lite"/>
    </source>
</evidence>